<evidence type="ECO:0000256" key="3">
    <source>
        <dbReference type="ARBA" id="ARBA00032446"/>
    </source>
</evidence>
<evidence type="ECO:0000256" key="1">
    <source>
        <dbReference type="ARBA" id="ARBA00010493"/>
    </source>
</evidence>
<sequence>MANTTAPETILALDTSTANCTVALLYKGEVHAIHEMTPQKHAQRILPMIDDVLKQAGISGQEVDLIAFGEGPGAFTGIRIAAGIVQGLALGWQTPFLAISSLESMAYQLVKAEAGTRPVIWVALMDARMNEIYLQQGTYSLADKQPWQADKTTLLTPLDVTEQLQVIQAQAEKSGQTMIVIGDIEKEYPEIAHAQPVYHDTLPNAHAMLRLAEAYYPNSQTLEEGLPMPLYLRNEVAETIEQRLARKKIAQKND</sequence>
<protein>
    <recommendedName>
        <fullName evidence="2">tRNA threonylcarbamoyladenosine biosynthesis protein TsaB</fullName>
    </recommendedName>
    <alternativeName>
        <fullName evidence="3">t(6)A37 threonylcarbamoyladenosine biosynthesis protein TsaB</fullName>
    </alternativeName>
</protein>
<dbReference type="RefSeq" id="WP_208148039.1">
    <property type="nucleotide sequence ID" value="NZ_JAGETV010000004.1"/>
</dbReference>
<dbReference type="Pfam" id="PF00814">
    <property type="entry name" value="TsaD"/>
    <property type="match status" value="1"/>
</dbReference>
<evidence type="ECO:0000259" key="4">
    <source>
        <dbReference type="Pfam" id="PF00814"/>
    </source>
</evidence>
<dbReference type="EMBL" id="JAGETV010000004">
    <property type="protein sequence ID" value="MBO1926625.1"/>
    <property type="molecule type" value="Genomic_DNA"/>
</dbReference>
<dbReference type="Proteomes" id="UP000664835">
    <property type="component" value="Unassembled WGS sequence"/>
</dbReference>
<comment type="caution">
    <text evidence="5">The sequence shown here is derived from an EMBL/GenBank/DDBJ whole genome shotgun (WGS) entry which is preliminary data.</text>
</comment>
<dbReference type="CDD" id="cd24032">
    <property type="entry name" value="ASKHA_NBD_TsaB"/>
    <property type="match status" value="1"/>
</dbReference>
<keyword evidence="6" id="KW-1185">Reference proteome</keyword>
<dbReference type="InterPro" id="IPR000905">
    <property type="entry name" value="Gcp-like_dom"/>
</dbReference>
<accession>A0ABS3Q2S7</accession>
<gene>
    <name evidence="5" type="primary">tsaB</name>
    <name evidence="5" type="ORF">J3998_03465</name>
</gene>
<comment type="similarity">
    <text evidence="1">Belongs to the KAE1 / TsaD family. TsaB subfamily.</text>
</comment>
<dbReference type="InterPro" id="IPR022496">
    <property type="entry name" value="T6A_TsaB"/>
</dbReference>
<organism evidence="5 6">
    <name type="scientific">Thiomicrorhabdus marina</name>
    <dbReference type="NCBI Taxonomy" id="2818442"/>
    <lineage>
        <taxon>Bacteria</taxon>
        <taxon>Pseudomonadati</taxon>
        <taxon>Pseudomonadota</taxon>
        <taxon>Gammaproteobacteria</taxon>
        <taxon>Thiotrichales</taxon>
        <taxon>Piscirickettsiaceae</taxon>
        <taxon>Thiomicrorhabdus</taxon>
    </lineage>
</organism>
<evidence type="ECO:0000313" key="5">
    <source>
        <dbReference type="EMBL" id="MBO1926625.1"/>
    </source>
</evidence>
<dbReference type="PANTHER" id="PTHR11735:SF11">
    <property type="entry name" value="TRNA THREONYLCARBAMOYLADENOSINE BIOSYNTHESIS PROTEIN TSAB"/>
    <property type="match status" value="1"/>
</dbReference>
<proteinExistence type="inferred from homology"/>
<dbReference type="PANTHER" id="PTHR11735">
    <property type="entry name" value="TRNA N6-ADENOSINE THREONYLCARBAMOYLTRANSFERASE"/>
    <property type="match status" value="1"/>
</dbReference>
<evidence type="ECO:0000256" key="2">
    <source>
        <dbReference type="ARBA" id="ARBA00019012"/>
    </source>
</evidence>
<dbReference type="NCBIfam" id="TIGR03725">
    <property type="entry name" value="T6A_YeaZ"/>
    <property type="match status" value="1"/>
</dbReference>
<dbReference type="Gene3D" id="3.30.420.40">
    <property type="match status" value="2"/>
</dbReference>
<dbReference type="InterPro" id="IPR043129">
    <property type="entry name" value="ATPase_NBD"/>
</dbReference>
<dbReference type="SUPFAM" id="SSF53067">
    <property type="entry name" value="Actin-like ATPase domain"/>
    <property type="match status" value="2"/>
</dbReference>
<feature type="domain" description="Gcp-like" evidence="4">
    <location>
        <begin position="36"/>
        <end position="168"/>
    </location>
</feature>
<evidence type="ECO:0000313" key="6">
    <source>
        <dbReference type="Proteomes" id="UP000664835"/>
    </source>
</evidence>
<reference evidence="5 6" key="1">
    <citation type="submission" date="2021-03" db="EMBL/GenBank/DDBJ databases">
        <title>Thiomicrorhabdus sp.nov.,novel sulfur-oxidizing bacteria isolated from coastal sediment.</title>
        <authorList>
            <person name="Liu X."/>
        </authorList>
    </citation>
    <scope>NUCLEOTIDE SEQUENCE [LARGE SCALE GENOMIC DNA]</scope>
    <source>
        <strain evidence="5 6">6S2-11</strain>
    </source>
</reference>
<name>A0ABS3Q2S7_9GAMM</name>